<protein>
    <recommendedName>
        <fullName evidence="4">Outer membrane protein assembly factor BamD</fullName>
    </recommendedName>
</protein>
<dbReference type="GO" id="GO:0051205">
    <property type="term" value="P:protein insertion into membrane"/>
    <property type="evidence" value="ECO:0007669"/>
    <property type="project" value="UniProtKB-UniRule"/>
</dbReference>
<comment type="function">
    <text evidence="4">Part of the outer membrane protein assembly complex, which is involved in assembly and insertion of beta-barrel proteins into the outer membrane.</text>
</comment>
<comment type="similarity">
    <text evidence="4">Belongs to the BamD family.</text>
</comment>
<dbReference type="GO" id="GO:0043165">
    <property type="term" value="P:Gram-negative-bacterium-type cell outer membrane assembly"/>
    <property type="evidence" value="ECO:0007669"/>
    <property type="project" value="UniProtKB-UniRule"/>
</dbReference>
<dbReference type="Proteomes" id="UP000596977">
    <property type="component" value="Unassembled WGS sequence"/>
</dbReference>
<dbReference type="AlphaFoldDB" id="A0A916R9W6"/>
<evidence type="ECO:0000259" key="6">
    <source>
        <dbReference type="Pfam" id="PF13525"/>
    </source>
</evidence>
<dbReference type="Pfam" id="PF13525">
    <property type="entry name" value="YfiO"/>
    <property type="match status" value="1"/>
</dbReference>
<keyword evidence="5" id="KW-1133">Transmembrane helix</keyword>
<evidence type="ECO:0000313" key="8">
    <source>
        <dbReference type="Proteomes" id="UP000596977"/>
    </source>
</evidence>
<feature type="transmembrane region" description="Helical" evidence="5">
    <location>
        <begin position="28"/>
        <end position="48"/>
    </location>
</feature>
<keyword evidence="8" id="KW-1185">Reference proteome</keyword>
<dbReference type="Gene3D" id="1.25.40.10">
    <property type="entry name" value="Tetratricopeptide repeat domain"/>
    <property type="match status" value="1"/>
</dbReference>
<proteinExistence type="inferred from homology"/>
<sequence>MTSHDAENTEPVVTPIANMRSMGAAVRMSAAVLLITLIAACSPFGMFGSSTPEEPIVPAEELYSSAVGNMEANRYQSAISDLEKLERQHPYSEYNERAKVMITFANFRTRKWRETVLAADRFLALYPQSSEAPYVLFLKGSAYYQQITDTTRDQTHAEDTIDTFELLQSAHPNSRYAREVGPMLLVARDQLAGKEMSVGRYYLGNNQHAAAINRFRVVVEEHDQSSHVEEALYRLVEAYLRLGLAGEAQTAAAVLGHNYPSSEWYQRGFDLLQRQGLAPQMMAGNWLSGRA</sequence>
<dbReference type="HAMAP" id="MF_00922">
    <property type="entry name" value="OM_assembly_BamD"/>
    <property type="match status" value="1"/>
</dbReference>
<comment type="caution">
    <text evidence="7">The sequence shown here is derived from an EMBL/GenBank/DDBJ whole genome shotgun (WGS) entry which is preliminary data.</text>
</comment>
<reference evidence="7 8" key="1">
    <citation type="journal article" date="2014" name="Int. J. Syst. Evol. Microbiol.">
        <title>Complete genome sequence of Corynebacterium casei LMG S-19264T (=DSM 44701T), isolated from a smear-ripened cheese.</title>
        <authorList>
            <consortium name="US DOE Joint Genome Institute (JGI-PGF)"/>
            <person name="Walter F."/>
            <person name="Albersmeier A."/>
            <person name="Kalinowski J."/>
            <person name="Ruckert C."/>
        </authorList>
    </citation>
    <scope>NUCLEOTIDE SEQUENCE [LARGE SCALE GENOMIC DNA]</scope>
    <source>
        <strain evidence="7 8">CGMCC 1.15896</strain>
    </source>
</reference>
<keyword evidence="2 4" id="KW-0472">Membrane</keyword>
<comment type="subunit">
    <text evidence="4">Part of the Bam complex.</text>
</comment>
<accession>A0A916R9W6</accession>
<dbReference type="InterPro" id="IPR039565">
    <property type="entry name" value="BamD-like"/>
</dbReference>
<gene>
    <name evidence="4 7" type="primary">bamD</name>
    <name evidence="7" type="ORF">GCM10011499_15710</name>
</gene>
<evidence type="ECO:0000256" key="5">
    <source>
        <dbReference type="SAM" id="Phobius"/>
    </source>
</evidence>
<evidence type="ECO:0000256" key="2">
    <source>
        <dbReference type="ARBA" id="ARBA00023136"/>
    </source>
</evidence>
<keyword evidence="5" id="KW-0812">Transmembrane</keyword>
<comment type="subcellular location">
    <subcellularLocation>
        <location evidence="4">Cell outer membrane</location>
    </subcellularLocation>
</comment>
<dbReference type="InterPro" id="IPR011990">
    <property type="entry name" value="TPR-like_helical_dom_sf"/>
</dbReference>
<evidence type="ECO:0000256" key="1">
    <source>
        <dbReference type="ARBA" id="ARBA00022729"/>
    </source>
</evidence>
<keyword evidence="1 4" id="KW-0732">Signal</keyword>
<dbReference type="OrthoDB" id="9804044at2"/>
<organism evidence="7 8">
    <name type="scientific">Pelagibacterium lentulum</name>
    <dbReference type="NCBI Taxonomy" id="2029865"/>
    <lineage>
        <taxon>Bacteria</taxon>
        <taxon>Pseudomonadati</taxon>
        <taxon>Pseudomonadota</taxon>
        <taxon>Alphaproteobacteria</taxon>
        <taxon>Hyphomicrobiales</taxon>
        <taxon>Devosiaceae</taxon>
        <taxon>Pelagibacterium</taxon>
    </lineage>
</organism>
<name>A0A916R9W6_9HYPH</name>
<evidence type="ECO:0000313" key="7">
    <source>
        <dbReference type="EMBL" id="GGA46795.1"/>
    </source>
</evidence>
<evidence type="ECO:0000256" key="3">
    <source>
        <dbReference type="ARBA" id="ARBA00023237"/>
    </source>
</evidence>
<keyword evidence="3 4" id="KW-0998">Cell outer membrane</keyword>
<dbReference type="NCBIfam" id="TIGR03302">
    <property type="entry name" value="OM_YfiO"/>
    <property type="match status" value="1"/>
</dbReference>
<dbReference type="CDD" id="cd15830">
    <property type="entry name" value="BamD"/>
    <property type="match status" value="1"/>
</dbReference>
<dbReference type="GO" id="GO:0009279">
    <property type="term" value="C:cell outer membrane"/>
    <property type="evidence" value="ECO:0007669"/>
    <property type="project" value="UniProtKB-SubCell"/>
</dbReference>
<feature type="domain" description="Outer membrane lipoprotein BamD-like" evidence="6">
    <location>
        <begin position="58"/>
        <end position="251"/>
    </location>
</feature>
<evidence type="ECO:0000256" key="4">
    <source>
        <dbReference type="HAMAP-Rule" id="MF_00922"/>
    </source>
</evidence>
<dbReference type="InterPro" id="IPR017689">
    <property type="entry name" value="BamD"/>
</dbReference>
<dbReference type="SUPFAM" id="SSF48452">
    <property type="entry name" value="TPR-like"/>
    <property type="match status" value="1"/>
</dbReference>
<dbReference type="EMBL" id="BMKB01000002">
    <property type="protein sequence ID" value="GGA46795.1"/>
    <property type="molecule type" value="Genomic_DNA"/>
</dbReference>